<dbReference type="Proteomes" id="UP001500466">
    <property type="component" value="Unassembled WGS sequence"/>
</dbReference>
<feature type="transmembrane region" description="Helical" evidence="1">
    <location>
        <begin position="16"/>
        <end position="36"/>
    </location>
</feature>
<keyword evidence="1" id="KW-0472">Membrane</keyword>
<evidence type="ECO:0008006" key="4">
    <source>
        <dbReference type="Google" id="ProtNLM"/>
    </source>
</evidence>
<feature type="transmembrane region" description="Helical" evidence="1">
    <location>
        <begin position="174"/>
        <end position="194"/>
    </location>
</feature>
<sequence length="256" mass="25918">MTAVRYEWARLATGRGLWWSGLGTLAVGAATTWAGARELDAMPVRAADAAQLVTAGTVGSTTPLAVLVVAFAAVLACAREQRAAALPALLIALPHRTRTLAAKVAVTALLAVTVACVGVVVNAAVATARFGSGFRALAWDQAPAPRILLGYAAYLGLAACLGLAVGIVTRGSAIAAVGLAVLPLALEPLAGRAAELALAEPYRDAVRYLPFHAADRMLAVGDPATGLSPGTGALTFACWTAAALLTAGLVFARREA</sequence>
<organism evidence="2 3">
    <name type="scientific">Yinghuangia aomiensis</name>
    <dbReference type="NCBI Taxonomy" id="676205"/>
    <lineage>
        <taxon>Bacteria</taxon>
        <taxon>Bacillati</taxon>
        <taxon>Actinomycetota</taxon>
        <taxon>Actinomycetes</taxon>
        <taxon>Kitasatosporales</taxon>
        <taxon>Streptomycetaceae</taxon>
        <taxon>Yinghuangia</taxon>
    </lineage>
</organism>
<keyword evidence="1" id="KW-1133">Transmembrane helix</keyword>
<name>A0ABP9H4N5_9ACTN</name>
<dbReference type="RefSeq" id="WP_345675392.1">
    <property type="nucleotide sequence ID" value="NZ_BAABHS010000007.1"/>
</dbReference>
<feature type="transmembrane region" description="Helical" evidence="1">
    <location>
        <begin position="233"/>
        <end position="252"/>
    </location>
</feature>
<dbReference type="EMBL" id="BAABHS010000007">
    <property type="protein sequence ID" value="GAA4960132.1"/>
    <property type="molecule type" value="Genomic_DNA"/>
</dbReference>
<accession>A0ABP9H4N5</accession>
<evidence type="ECO:0000313" key="2">
    <source>
        <dbReference type="EMBL" id="GAA4960132.1"/>
    </source>
</evidence>
<keyword evidence="1" id="KW-0812">Transmembrane</keyword>
<feature type="transmembrane region" description="Helical" evidence="1">
    <location>
        <begin position="148"/>
        <end position="167"/>
    </location>
</feature>
<keyword evidence="3" id="KW-1185">Reference proteome</keyword>
<gene>
    <name evidence="2" type="ORF">GCM10023205_24150</name>
</gene>
<feature type="transmembrane region" description="Helical" evidence="1">
    <location>
        <begin position="56"/>
        <end position="79"/>
    </location>
</feature>
<evidence type="ECO:0000256" key="1">
    <source>
        <dbReference type="SAM" id="Phobius"/>
    </source>
</evidence>
<proteinExistence type="predicted"/>
<protein>
    <recommendedName>
        <fullName evidence="4">ABC transporter permease</fullName>
    </recommendedName>
</protein>
<evidence type="ECO:0000313" key="3">
    <source>
        <dbReference type="Proteomes" id="UP001500466"/>
    </source>
</evidence>
<reference evidence="3" key="1">
    <citation type="journal article" date="2019" name="Int. J. Syst. Evol. Microbiol.">
        <title>The Global Catalogue of Microorganisms (GCM) 10K type strain sequencing project: providing services to taxonomists for standard genome sequencing and annotation.</title>
        <authorList>
            <consortium name="The Broad Institute Genomics Platform"/>
            <consortium name="The Broad Institute Genome Sequencing Center for Infectious Disease"/>
            <person name="Wu L."/>
            <person name="Ma J."/>
        </authorList>
    </citation>
    <scope>NUCLEOTIDE SEQUENCE [LARGE SCALE GENOMIC DNA]</scope>
    <source>
        <strain evidence="3">JCM 17986</strain>
    </source>
</reference>
<feature type="transmembrane region" description="Helical" evidence="1">
    <location>
        <begin position="100"/>
        <end position="128"/>
    </location>
</feature>
<comment type="caution">
    <text evidence="2">The sequence shown here is derived from an EMBL/GenBank/DDBJ whole genome shotgun (WGS) entry which is preliminary data.</text>
</comment>